<dbReference type="InterPro" id="IPR052168">
    <property type="entry name" value="Cytochrome_b561_oxidase"/>
</dbReference>
<keyword evidence="11 13" id="KW-0472">Membrane</keyword>
<name>A0ABN4TJM4_9BURK</name>
<evidence type="ECO:0000256" key="6">
    <source>
        <dbReference type="ARBA" id="ARBA00022692"/>
    </source>
</evidence>
<dbReference type="SUPFAM" id="SSF81342">
    <property type="entry name" value="Transmembrane di-heme cytochromes"/>
    <property type="match status" value="1"/>
</dbReference>
<evidence type="ECO:0000256" key="8">
    <source>
        <dbReference type="ARBA" id="ARBA00022982"/>
    </source>
</evidence>
<evidence type="ECO:0000256" key="9">
    <source>
        <dbReference type="ARBA" id="ARBA00022989"/>
    </source>
</evidence>
<feature type="transmembrane region" description="Helical" evidence="13">
    <location>
        <begin position="48"/>
        <end position="66"/>
    </location>
</feature>
<evidence type="ECO:0000256" key="7">
    <source>
        <dbReference type="ARBA" id="ARBA00022723"/>
    </source>
</evidence>
<evidence type="ECO:0000313" key="16">
    <source>
        <dbReference type="Proteomes" id="UP000177515"/>
    </source>
</evidence>
<evidence type="ECO:0000256" key="12">
    <source>
        <dbReference type="ARBA" id="ARBA00037975"/>
    </source>
</evidence>
<keyword evidence="7" id="KW-0479">Metal-binding</keyword>
<dbReference type="PANTHER" id="PTHR30529">
    <property type="entry name" value="CYTOCHROME B561"/>
    <property type="match status" value="1"/>
</dbReference>
<reference evidence="15 16" key="1">
    <citation type="submission" date="2016-10" db="EMBL/GenBank/DDBJ databases">
        <title>Complete genome sequences of three Cupriavidus strains isolated from various Malaysian environments.</title>
        <authorList>
            <person name="Abdullah A.A.-A."/>
            <person name="Shafie N.A.H."/>
            <person name="Lau N.S."/>
        </authorList>
    </citation>
    <scope>NUCLEOTIDE SEQUENCE [LARGE SCALE GENOMIC DNA]</scope>
    <source>
        <strain evidence="15 16">USMAA1020</strain>
    </source>
</reference>
<feature type="transmembrane region" description="Helical" evidence="13">
    <location>
        <begin position="7"/>
        <end position="28"/>
    </location>
</feature>
<organism evidence="15 16">
    <name type="scientific">Cupriavidus malaysiensis</name>
    <dbReference type="NCBI Taxonomy" id="367825"/>
    <lineage>
        <taxon>Bacteria</taxon>
        <taxon>Pseudomonadati</taxon>
        <taxon>Pseudomonadota</taxon>
        <taxon>Betaproteobacteria</taxon>
        <taxon>Burkholderiales</taxon>
        <taxon>Burkholderiaceae</taxon>
        <taxon>Cupriavidus</taxon>
    </lineage>
</organism>
<dbReference type="RefSeq" id="WP_071015366.1">
    <property type="nucleotide sequence ID" value="NZ_CP017754.1"/>
</dbReference>
<sequence length="180" mass="19468">MRSKAAYGPIAISLHWLVALLIFAAFALGLYMTGIPGLTPTKLKLFSWHKWMGVTIFALALVRVLWRGAKGAPAPAAGTPAWQVKAAAGAHHLLYLLILVVPLTGYFYSSAAGVPVVFLGLWHMPALIEPNDALKAALKPAHEWLNYLMAAIVVVHAAAAVKHQFVNRDGTLARMLPFLK</sequence>
<keyword evidence="16" id="KW-1185">Reference proteome</keyword>
<evidence type="ECO:0000256" key="3">
    <source>
        <dbReference type="ARBA" id="ARBA00022448"/>
    </source>
</evidence>
<gene>
    <name evidence="15" type="ORF">BKK80_18010</name>
</gene>
<evidence type="ECO:0000256" key="4">
    <source>
        <dbReference type="ARBA" id="ARBA00022475"/>
    </source>
</evidence>
<comment type="subcellular location">
    <subcellularLocation>
        <location evidence="2">Cell membrane</location>
        <topology evidence="2">Multi-pass membrane protein</topology>
    </subcellularLocation>
</comment>
<protein>
    <submittedName>
        <fullName evidence="15">Cytochrome b</fullName>
    </submittedName>
</protein>
<comment type="similarity">
    <text evidence="12">Belongs to the cytochrome b561 family.</text>
</comment>
<dbReference type="InterPro" id="IPR011577">
    <property type="entry name" value="Cyt_b561_bac/Ni-Hgenase"/>
</dbReference>
<evidence type="ECO:0000256" key="13">
    <source>
        <dbReference type="SAM" id="Phobius"/>
    </source>
</evidence>
<dbReference type="Proteomes" id="UP000177515">
    <property type="component" value="Chromosome 1"/>
</dbReference>
<feature type="domain" description="Cytochrome b561 bacterial/Ni-hydrogenase" evidence="14">
    <location>
        <begin position="7"/>
        <end position="177"/>
    </location>
</feature>
<accession>A0ABN4TJM4</accession>
<evidence type="ECO:0000256" key="5">
    <source>
        <dbReference type="ARBA" id="ARBA00022617"/>
    </source>
</evidence>
<dbReference type="EMBL" id="CP017754">
    <property type="protein sequence ID" value="AOZ07514.1"/>
    <property type="molecule type" value="Genomic_DNA"/>
</dbReference>
<proteinExistence type="inferred from homology"/>
<evidence type="ECO:0000256" key="10">
    <source>
        <dbReference type="ARBA" id="ARBA00023004"/>
    </source>
</evidence>
<evidence type="ECO:0000256" key="11">
    <source>
        <dbReference type="ARBA" id="ARBA00023136"/>
    </source>
</evidence>
<dbReference type="InterPro" id="IPR016174">
    <property type="entry name" value="Di-haem_cyt_TM"/>
</dbReference>
<comment type="cofactor">
    <cofactor evidence="1">
        <name>heme b</name>
        <dbReference type="ChEBI" id="CHEBI:60344"/>
    </cofactor>
</comment>
<keyword evidence="5" id="KW-0349">Heme</keyword>
<dbReference type="Gene3D" id="1.20.120.1770">
    <property type="match status" value="1"/>
</dbReference>
<keyword evidence="10" id="KW-0408">Iron</keyword>
<feature type="transmembrane region" description="Helical" evidence="13">
    <location>
        <begin position="93"/>
        <end position="124"/>
    </location>
</feature>
<keyword evidence="6 13" id="KW-0812">Transmembrane</keyword>
<keyword evidence="8" id="KW-0249">Electron transport</keyword>
<dbReference type="Pfam" id="PF01292">
    <property type="entry name" value="Ni_hydr_CYTB"/>
    <property type="match status" value="1"/>
</dbReference>
<evidence type="ECO:0000259" key="14">
    <source>
        <dbReference type="Pfam" id="PF01292"/>
    </source>
</evidence>
<dbReference type="PANTHER" id="PTHR30529:SF7">
    <property type="entry name" value="CYTOCHROME B561 BACTERIAL_NI-HYDROGENASE DOMAIN-CONTAINING PROTEIN"/>
    <property type="match status" value="1"/>
</dbReference>
<keyword evidence="3" id="KW-0813">Transport</keyword>
<evidence type="ECO:0000256" key="1">
    <source>
        <dbReference type="ARBA" id="ARBA00001970"/>
    </source>
</evidence>
<evidence type="ECO:0000313" key="15">
    <source>
        <dbReference type="EMBL" id="AOZ07514.1"/>
    </source>
</evidence>
<feature type="transmembrane region" description="Helical" evidence="13">
    <location>
        <begin position="144"/>
        <end position="161"/>
    </location>
</feature>
<keyword evidence="9 13" id="KW-1133">Transmembrane helix</keyword>
<evidence type="ECO:0000256" key="2">
    <source>
        <dbReference type="ARBA" id="ARBA00004651"/>
    </source>
</evidence>
<keyword evidence="4" id="KW-1003">Cell membrane</keyword>